<name>A0A4Y2G0V7_ARAVE</name>
<dbReference type="Proteomes" id="UP000499080">
    <property type="component" value="Unassembled WGS sequence"/>
</dbReference>
<feature type="non-terminal residue" evidence="1">
    <location>
        <position position="143"/>
    </location>
</feature>
<accession>A0A4Y2G0V7</accession>
<dbReference type="EMBL" id="BGPR01175776">
    <property type="protein sequence ID" value="GBM46259.1"/>
    <property type="molecule type" value="Genomic_DNA"/>
</dbReference>
<sequence>MRLHRFLPCLYAGELSAIESAVTVIISELLCDCVAKSGSAVTVNDDAPARESRSVWTVLDKHEFSIVKQPPYSPDLAPWDFFLLAMVKSALKGTGFEDINVLKIKRGGCDEGASKNVPARNSRFAKTVLDKHEFFIVEHQPYS</sequence>
<keyword evidence="2" id="KW-1185">Reference proteome</keyword>
<evidence type="ECO:0000313" key="1">
    <source>
        <dbReference type="EMBL" id="GBM46259.1"/>
    </source>
</evidence>
<organism evidence="1 2">
    <name type="scientific">Araneus ventricosus</name>
    <name type="common">Orbweaver spider</name>
    <name type="synonym">Epeira ventricosa</name>
    <dbReference type="NCBI Taxonomy" id="182803"/>
    <lineage>
        <taxon>Eukaryota</taxon>
        <taxon>Metazoa</taxon>
        <taxon>Ecdysozoa</taxon>
        <taxon>Arthropoda</taxon>
        <taxon>Chelicerata</taxon>
        <taxon>Arachnida</taxon>
        <taxon>Araneae</taxon>
        <taxon>Araneomorphae</taxon>
        <taxon>Entelegynae</taxon>
        <taxon>Araneoidea</taxon>
        <taxon>Araneidae</taxon>
        <taxon>Araneus</taxon>
    </lineage>
</organism>
<gene>
    <name evidence="1" type="ORF">AVEN_207508_1</name>
</gene>
<evidence type="ECO:0008006" key="3">
    <source>
        <dbReference type="Google" id="ProtNLM"/>
    </source>
</evidence>
<comment type="caution">
    <text evidence="1">The sequence shown here is derived from an EMBL/GenBank/DDBJ whole genome shotgun (WGS) entry which is preliminary data.</text>
</comment>
<dbReference type="AlphaFoldDB" id="A0A4Y2G0V7"/>
<dbReference type="InterPro" id="IPR036397">
    <property type="entry name" value="RNaseH_sf"/>
</dbReference>
<dbReference type="Gene3D" id="3.30.420.10">
    <property type="entry name" value="Ribonuclease H-like superfamily/Ribonuclease H"/>
    <property type="match status" value="1"/>
</dbReference>
<reference evidence="1 2" key="1">
    <citation type="journal article" date="2019" name="Sci. Rep.">
        <title>Orb-weaving spider Araneus ventricosus genome elucidates the spidroin gene catalogue.</title>
        <authorList>
            <person name="Kono N."/>
            <person name="Nakamura H."/>
            <person name="Ohtoshi R."/>
            <person name="Moran D.A.P."/>
            <person name="Shinohara A."/>
            <person name="Yoshida Y."/>
            <person name="Fujiwara M."/>
            <person name="Mori M."/>
            <person name="Tomita M."/>
            <person name="Arakawa K."/>
        </authorList>
    </citation>
    <scope>NUCLEOTIDE SEQUENCE [LARGE SCALE GENOMIC DNA]</scope>
</reference>
<dbReference type="GO" id="GO:0003676">
    <property type="term" value="F:nucleic acid binding"/>
    <property type="evidence" value="ECO:0007669"/>
    <property type="project" value="InterPro"/>
</dbReference>
<evidence type="ECO:0000313" key="2">
    <source>
        <dbReference type="Proteomes" id="UP000499080"/>
    </source>
</evidence>
<proteinExistence type="predicted"/>
<protein>
    <recommendedName>
        <fullName evidence="3">Tc1-like transposase DDE domain-containing protein</fullName>
    </recommendedName>
</protein>